<dbReference type="KEGG" id="gmx:100782461"/>
<dbReference type="HOGENOM" id="CLU_053774_0_0_1"/>
<organism evidence="5">
    <name type="scientific">Glycine max</name>
    <name type="common">Soybean</name>
    <name type="synonym">Glycine hispida</name>
    <dbReference type="NCBI Taxonomy" id="3847"/>
    <lineage>
        <taxon>Eukaryota</taxon>
        <taxon>Viridiplantae</taxon>
        <taxon>Streptophyta</taxon>
        <taxon>Embryophyta</taxon>
        <taxon>Tracheophyta</taxon>
        <taxon>Spermatophyta</taxon>
        <taxon>Magnoliopsida</taxon>
        <taxon>eudicotyledons</taxon>
        <taxon>Gunneridae</taxon>
        <taxon>Pentapetalae</taxon>
        <taxon>rosids</taxon>
        <taxon>fabids</taxon>
        <taxon>Fabales</taxon>
        <taxon>Fabaceae</taxon>
        <taxon>Papilionoideae</taxon>
        <taxon>50 kb inversion clade</taxon>
        <taxon>NPAAA clade</taxon>
        <taxon>indigoferoid/millettioid clade</taxon>
        <taxon>Phaseoleae</taxon>
        <taxon>Glycine</taxon>
        <taxon>Glycine subgen. Soja</taxon>
    </lineage>
</organism>
<dbReference type="EMBL" id="CM000839">
    <property type="protein sequence ID" value="KRH54821.1"/>
    <property type="molecule type" value="Genomic_DNA"/>
</dbReference>
<dbReference type="Pfam" id="PF08585">
    <property type="entry name" value="RMI1_N_C"/>
    <property type="match status" value="1"/>
</dbReference>
<protein>
    <recommendedName>
        <fullName evidence="4">RecQ mediated genome instability protein 1 OB-fold domain-containing protein</fullName>
    </recommendedName>
</protein>
<feature type="region of interest" description="Disordered" evidence="3">
    <location>
        <begin position="197"/>
        <end position="346"/>
    </location>
</feature>
<dbReference type="SMART" id="SM01161">
    <property type="entry name" value="DUF1767"/>
    <property type="match status" value="1"/>
</dbReference>
<dbReference type="SMR" id="I1KD84"/>
<dbReference type="InterPro" id="IPR042470">
    <property type="entry name" value="RMI1_N_C_sf"/>
</dbReference>
<evidence type="ECO:0000259" key="4">
    <source>
        <dbReference type="Pfam" id="PF08585"/>
    </source>
</evidence>
<reference evidence="5 6" key="1">
    <citation type="journal article" date="2010" name="Nature">
        <title>Genome sequence of the palaeopolyploid soybean.</title>
        <authorList>
            <person name="Schmutz J."/>
            <person name="Cannon S.B."/>
            <person name="Schlueter J."/>
            <person name="Ma J."/>
            <person name="Mitros T."/>
            <person name="Nelson W."/>
            <person name="Hyten D.L."/>
            <person name="Song Q."/>
            <person name="Thelen J.J."/>
            <person name="Cheng J."/>
            <person name="Xu D."/>
            <person name="Hellsten U."/>
            <person name="May G.D."/>
            <person name="Yu Y."/>
            <person name="Sakurai T."/>
            <person name="Umezawa T."/>
            <person name="Bhattacharyya M.K."/>
            <person name="Sandhu D."/>
            <person name="Valliyodan B."/>
            <person name="Lindquist E."/>
            <person name="Peto M."/>
            <person name="Grant D."/>
            <person name="Shu S."/>
            <person name="Goodstein D."/>
            <person name="Barry K."/>
            <person name="Futrell-Griggs M."/>
            <person name="Abernathy B."/>
            <person name="Du J."/>
            <person name="Tian Z."/>
            <person name="Zhu L."/>
            <person name="Gill N."/>
            <person name="Joshi T."/>
            <person name="Libault M."/>
            <person name="Sethuraman A."/>
            <person name="Zhang X.-C."/>
            <person name="Shinozaki K."/>
            <person name="Nguyen H.T."/>
            <person name="Wing R.A."/>
            <person name="Cregan P."/>
            <person name="Specht J."/>
            <person name="Grimwood J."/>
            <person name="Rokhsar D."/>
            <person name="Stacey G."/>
            <person name="Shoemaker R.C."/>
            <person name="Jackson S.A."/>
        </authorList>
    </citation>
    <scope>NUCLEOTIDE SEQUENCE [LARGE SCALE GENOMIC DNA]</scope>
    <source>
        <strain evidence="6">cv. Williams 82</strain>
        <tissue evidence="5">Callus</tissue>
    </source>
</reference>
<evidence type="ECO:0000256" key="1">
    <source>
        <dbReference type="ARBA" id="ARBA00004123"/>
    </source>
</evidence>
<dbReference type="AlphaFoldDB" id="I1KD84"/>
<dbReference type="Gramene" id="KRH54821">
    <property type="protein sequence ID" value="KRH54821"/>
    <property type="gene ID" value="GLYMA_06G211500"/>
</dbReference>
<dbReference type="InterPro" id="IPR013894">
    <property type="entry name" value="RMI1_OB"/>
</dbReference>
<reference evidence="6" key="2">
    <citation type="submission" date="2018-02" db="UniProtKB">
        <authorList>
            <consortium name="EnsemblPlants"/>
        </authorList>
    </citation>
    <scope>IDENTIFICATION</scope>
    <source>
        <strain evidence="6">Williams 82</strain>
    </source>
</reference>
<dbReference type="ExpressionAtlas" id="I1KD84">
    <property type="expression patterns" value="baseline and differential"/>
</dbReference>
<gene>
    <name evidence="6" type="primary">LOC100782461</name>
    <name evidence="5" type="ORF">GLYMA_06G211500</name>
</gene>
<evidence type="ECO:0000313" key="5">
    <source>
        <dbReference type="EMBL" id="KRH54821.1"/>
    </source>
</evidence>
<dbReference type="GO" id="GO:0005634">
    <property type="term" value="C:nucleus"/>
    <property type="evidence" value="ECO:0007669"/>
    <property type="project" value="UniProtKB-SubCell"/>
</dbReference>
<dbReference type="EnsemblPlants" id="KRH54821">
    <property type="protein sequence ID" value="KRH54821"/>
    <property type="gene ID" value="GLYMA_06G211500"/>
</dbReference>
<evidence type="ECO:0000313" key="7">
    <source>
        <dbReference type="Proteomes" id="UP000008827"/>
    </source>
</evidence>
<reference evidence="5" key="3">
    <citation type="submission" date="2018-07" db="EMBL/GenBank/DDBJ databases">
        <title>WGS assembly of Glycine max.</title>
        <authorList>
            <person name="Schmutz J."/>
            <person name="Cannon S."/>
            <person name="Schlueter J."/>
            <person name="Ma J."/>
            <person name="Mitros T."/>
            <person name="Nelson W."/>
            <person name="Hyten D."/>
            <person name="Song Q."/>
            <person name="Thelen J."/>
            <person name="Cheng J."/>
            <person name="Xu D."/>
            <person name="Hellsten U."/>
            <person name="May G."/>
            <person name="Yu Y."/>
            <person name="Sakurai T."/>
            <person name="Umezawa T."/>
            <person name="Bhattacharyya M."/>
            <person name="Sandhu D."/>
            <person name="Valliyodan B."/>
            <person name="Lindquist E."/>
            <person name="Peto M."/>
            <person name="Grant D."/>
            <person name="Shu S."/>
            <person name="Goodstein D."/>
            <person name="Barry K."/>
            <person name="Futrell-Griggs M."/>
            <person name="Abernathy B."/>
            <person name="Du J."/>
            <person name="Tian Z."/>
            <person name="Zhu L."/>
            <person name="Gill N."/>
            <person name="Joshi T."/>
            <person name="Libault M."/>
            <person name="Sethuraman A."/>
            <person name="Zhang X."/>
            <person name="Shinozaki K."/>
            <person name="Nguyen H."/>
            <person name="Wing R."/>
            <person name="Cregan P."/>
            <person name="Specht J."/>
            <person name="Grimwood J."/>
            <person name="Rokhsar D."/>
            <person name="Stacey G."/>
            <person name="Shoemaker R."/>
            <person name="Jackson S."/>
        </authorList>
    </citation>
    <scope>NUCLEOTIDE SEQUENCE</scope>
    <source>
        <tissue evidence="5">Callus</tissue>
    </source>
</reference>
<dbReference type="Gene3D" id="2.40.50.770">
    <property type="entry name" value="RecQ-mediated genome instability protein Rmi1, C-terminal domain"/>
    <property type="match status" value="1"/>
</dbReference>
<accession>I1KD84</accession>
<dbReference type="RefSeq" id="XP_006582060.1">
    <property type="nucleotide sequence ID" value="XM_006581997.4"/>
</dbReference>
<keyword evidence="7" id="KW-1185">Reference proteome</keyword>
<feature type="domain" description="RecQ mediated genome instability protein 1 OB-fold" evidence="4">
    <location>
        <begin position="80"/>
        <end position="183"/>
    </location>
</feature>
<dbReference type="Proteomes" id="UP000008827">
    <property type="component" value="Chromosome 6"/>
</dbReference>
<name>I1KD84_SOYBN</name>
<evidence type="ECO:0000313" key="6">
    <source>
        <dbReference type="EnsemblPlants" id="KRH54821"/>
    </source>
</evidence>
<dbReference type="PANTHER" id="PTHR13681">
    <property type="entry name" value="SURVIVAL OF MOTOR NEURON-RELATED-SPLICING FACTOR 30-RELATED"/>
    <property type="match status" value="1"/>
</dbReference>
<feature type="compositionally biased region" description="Polar residues" evidence="3">
    <location>
        <begin position="239"/>
        <end position="248"/>
    </location>
</feature>
<dbReference type="OrthoDB" id="434939at2759"/>
<feature type="compositionally biased region" description="Basic residues" evidence="3">
    <location>
        <begin position="428"/>
        <end position="445"/>
    </location>
</feature>
<evidence type="ECO:0000256" key="2">
    <source>
        <dbReference type="ARBA" id="ARBA00023242"/>
    </source>
</evidence>
<feature type="compositionally biased region" description="Low complexity" evidence="3">
    <location>
        <begin position="310"/>
        <end position="323"/>
    </location>
</feature>
<feature type="region of interest" description="Disordered" evidence="3">
    <location>
        <begin position="411"/>
        <end position="445"/>
    </location>
</feature>
<dbReference type="GeneID" id="100782461"/>
<dbReference type="PANTHER" id="PTHR13681:SF24">
    <property type="entry name" value="TUDOR DOMAIN-CONTAINING PROTEIN 3"/>
    <property type="match status" value="1"/>
</dbReference>
<evidence type="ECO:0000256" key="3">
    <source>
        <dbReference type="SAM" id="MobiDB-lite"/>
    </source>
</evidence>
<proteinExistence type="predicted"/>
<keyword evidence="2" id="KW-0539">Nucleus</keyword>
<feature type="compositionally biased region" description="Basic residues" evidence="3">
    <location>
        <begin position="330"/>
        <end position="340"/>
    </location>
</feature>
<sequence length="445" mass="49726">MMEENSRGWDSGGMVLETLRKRGWCLEDTDRLKAIIDIQSALADDRSRLVDSVESELLNSDLRSIAAKSLPQPSLLRNASTFLHGPKVLQISSVRDISKSSVDEFLKNSGDRRVLRLCLTDGHYEITAVEYSHIPSIPDNVVPGTKIRLENKVAVHNGIVCLNPKVLTVLGGVVQSLYEEWEMNQKYSGFSRSSLRKLENRDTGGPPQFVKLQVGSSSDYNSSRSRKPIAVVGEAEMRPTSTADYNSSRSRKPIAVVGEAGLRPPDFQQDPNQKADANLQSKPPQERAEDKASSSSGTRPKEVVESVPVQNQAAAQKLLQKLNHPSQNDRHHRGWKHRGKGKQEDPVVFTLEEYENRKAQTKPSIKDWDLDISRDEHLARQLQNQLDLEDSRVGRGTYEDKAQDIRMSMFAYERDSDSSHQMGQGGRGRGRGRGKGRGRGRGRHG</sequence>
<comment type="subcellular location">
    <subcellularLocation>
        <location evidence="1">Nucleus</location>
    </subcellularLocation>
</comment>